<dbReference type="SMART" id="SM01343">
    <property type="entry name" value="FATC"/>
    <property type="match status" value="1"/>
</dbReference>
<evidence type="ECO:0000259" key="15">
    <source>
        <dbReference type="PROSITE" id="PS50290"/>
    </source>
</evidence>
<dbReference type="InterPro" id="IPR018936">
    <property type="entry name" value="PI3/4_kinase_CS"/>
</dbReference>
<dbReference type="PROSITE" id="PS00916">
    <property type="entry name" value="PI3_4_KINASE_2"/>
    <property type="match status" value="1"/>
</dbReference>
<keyword evidence="7" id="KW-0227">DNA damage</keyword>
<dbReference type="InterPro" id="IPR003151">
    <property type="entry name" value="PIK-rel_kinase_FAT"/>
</dbReference>
<keyword evidence="13" id="KW-0175">Coiled coil</keyword>
<name>A0ABR2YSK6_9CHLO</name>
<comment type="similarity">
    <text evidence="2">Belongs to the PI3/PI4-kinase family. ATM subfamily.</text>
</comment>
<evidence type="ECO:0000256" key="5">
    <source>
        <dbReference type="ARBA" id="ARBA00022679"/>
    </source>
</evidence>
<gene>
    <name evidence="18" type="ORF">WJX75_001188</name>
</gene>
<evidence type="ECO:0000256" key="11">
    <source>
        <dbReference type="ARBA" id="ARBA00023242"/>
    </source>
</evidence>
<dbReference type="Gene3D" id="1.10.1070.11">
    <property type="entry name" value="Phosphatidylinositol 3-/4-kinase, catalytic domain"/>
    <property type="match status" value="1"/>
</dbReference>
<dbReference type="InterPro" id="IPR003152">
    <property type="entry name" value="FATC_dom"/>
</dbReference>
<dbReference type="Pfam" id="PF02260">
    <property type="entry name" value="FATC"/>
    <property type="match status" value="1"/>
</dbReference>
<evidence type="ECO:0000313" key="18">
    <source>
        <dbReference type="EMBL" id="KAK9914842.1"/>
    </source>
</evidence>
<evidence type="ECO:0000256" key="8">
    <source>
        <dbReference type="ARBA" id="ARBA00022777"/>
    </source>
</evidence>
<feature type="region of interest" description="Disordered" evidence="14">
    <location>
        <begin position="1071"/>
        <end position="1097"/>
    </location>
</feature>
<dbReference type="SUPFAM" id="SSF48371">
    <property type="entry name" value="ARM repeat"/>
    <property type="match status" value="1"/>
</dbReference>
<keyword evidence="4" id="KW-0723">Serine/threonine-protein kinase</keyword>
<evidence type="ECO:0000256" key="10">
    <source>
        <dbReference type="ARBA" id="ARBA00023204"/>
    </source>
</evidence>
<evidence type="ECO:0000256" key="3">
    <source>
        <dbReference type="ARBA" id="ARBA00012513"/>
    </source>
</evidence>
<keyword evidence="19" id="KW-1185">Reference proteome</keyword>
<feature type="coiled-coil region" evidence="13">
    <location>
        <begin position="1424"/>
        <end position="1455"/>
    </location>
</feature>
<feature type="domain" description="FATC" evidence="17">
    <location>
        <begin position="2026"/>
        <end position="2058"/>
    </location>
</feature>
<dbReference type="SUPFAM" id="SSF56112">
    <property type="entry name" value="Protein kinase-like (PK-like)"/>
    <property type="match status" value="1"/>
</dbReference>
<dbReference type="CDD" id="cd00892">
    <property type="entry name" value="PIKKc_ATR"/>
    <property type="match status" value="1"/>
</dbReference>
<accession>A0ABR2YSK6</accession>
<evidence type="ECO:0000256" key="2">
    <source>
        <dbReference type="ARBA" id="ARBA00010769"/>
    </source>
</evidence>
<sequence length="2058" mass="225589">MQLAFVTYHLVEGDRSLPFAKGTAMARALEDADEAVRTSAACLIPAFIAVSTRSQAKVVSAAVSALDALKDDANKARGPMESQHIDAVLGLEQVQSLTSAFLFKEPDEDVQVEGLLSLLSWLEHTKHHSLAGSKLLVMQGLKYCSHKAASLRAAVVAGCSVFTRREVLVEAFPGSDNPSDADGGKQLRNAELWLLQEMKRQLEETVDSSCRRSLLQFIMAFSTQMSPTGLETDVRHILALVLLVGRLDDPDPTLRLTAAELLIGKAEASNVSVRDLIFGAPRLLEWIGLNTVKRDQLLGEVADLLDMSEQDVVERMLKHALPPLVEAGNTAALEVLARKIGSEPQNLLQNYGHTIIAKCLYEGADDFDSFVVFVESIVGKGFISLLDSIMQKVIIDILHRAGDASEWASGYTLPRSILQSATNALVNLSDIQSKSNAANFLAASDHVTRILKEYGDTLDKYHVAPEKADISKELRVLRCVLLLIELTGKYVGHHLPPIIVLLTSSVRGGNAQPLKLQALEGWRALVKALAKHSPSQLSDVANQIVVALLEPLQEGGALTAAAAKAMEELVVKGRALLQSKLQGLPPLPQSVAGLERVSEVLKQERGALTIEEQVRLLLQSLQHDSASVQATTVQELRPYLHSHRAWLSGLWTASGGSASLEGKKEHAALLSQLLGSLLKICDPEAQSASGRKAQQACADCLGILGAVDPARVALDLAPPPSLKHSQHDLLVTLLTQHLVRVLRVASSLQVLDAASVAIQEIFNHYGNEEGGPSESNSLFLALPTDTQALVRPYLDSKFSLLSTPVPQGVIFGTARGNTFQKWMYNWPRQLTIYHATGELVPMFKACNLVFKHDVAATRFLLPYIVHNALAHGSDAARESVRAEIEAVLRAGHASREGELCVQEIFSLLDALKKAVAEARAAAPPTPSVGGSSVGARSRSLDTGGSAELSLPSKRVALLLDSIPVELLARAAFQCGAHARALLYFETHVRAKDNGALNPAALRSASYSDEEVSFFQEVYGKLEEPDGLSGLVRLRSGGPRLEDQVLAAEKAGCWSAALTLYEQALKNEADSAAAAADGRPVRAGDGGRPGPEGQRLSGSLAKGHLSVAQRGHLNCLLQLGHLQALLAEVDGWASRCTDAQKPHLAACGVAAAWRLGRWQLLESYLQQTRPFMGMLVADDQWEVRLGELLAAFHHRDTEGVKRQLGEATGEVMGRLSAASMESYSRAYPHLVRLHMLHEASDAAQVAARGSLGPIERQRVLRWDERLRITQSSLATQEPILALRRQLAVLAGEEAEAGTCWLQHAQLCRVSGHNEAAGTATLEALARGVTGAALERARLLWDRDQQHDAILKLQEVIDQTDVGPGGRSSQLSASVRQTGAELVLQLACWTAATGQGVRTDIAGLFEQAVALDTRAEEGYFAYAKYLDQHMRDARERQERLKDARKRAAEEAARARAAAVAAGEEYHLDLNAKIDRLNNKARIALGEDQPFMEILPEVLRNYGRAVQFGNCNIYQSLPRMLTIWFEYGDYCYANVKHADNRERSARSEVINVMQGFSKTLPLYVWLVALPQLISRICHPHLETQRITQHILTRVTSAYPQQTLWALASVSKSTVYARQDAAASILNSAKRHEASEAAQRLFHQFAEVADQFIRLCNHPGPDKRARSMSAKKEFSVLMRMMPLDVMVPTTGGLTLTLPASGLTEKAHNPFGQVITIAGIKDEVVIMSSLQRPKKITLIGSDGRQYTFLAKPKDDLRKDHRMMEVAGVINRLFAREPSSRRRNLYLRRFAVVPLSEDCGFIEWVPQTVTLRNVCTEVYAADGLIDMKSTLASVHSTYKNFSGKRRSELLDKVLHVFPPRLHRWLLSKWSEPAAWHNARLAFTRTNAVWSMVGHIVGLGDRHGENILIDASSGDVVHVDFSCLFDRGLILEVPEMVPFRLTQNLIDGFGVSGYEGVFRKSCEITLQVLREHRDTLVSVMETFVHDPLCEWTQRKHQRSSAEEMDNPQAKDALATLEGRLTGTLMGVRSIPSLPLSAEGQAHRLIAEATDKENLGCMYIWWMPWF</sequence>
<dbReference type="Pfam" id="PF25030">
    <property type="entry name" value="M-HEAT_ATR"/>
    <property type="match status" value="1"/>
</dbReference>
<dbReference type="PANTHER" id="PTHR11139:SF69">
    <property type="entry name" value="SERINE_THREONINE-PROTEIN KINASE ATR"/>
    <property type="match status" value="1"/>
</dbReference>
<dbReference type="Pfam" id="PF02259">
    <property type="entry name" value="FAT"/>
    <property type="match status" value="1"/>
</dbReference>
<evidence type="ECO:0000256" key="4">
    <source>
        <dbReference type="ARBA" id="ARBA00022527"/>
    </source>
</evidence>
<feature type="domain" description="FAT" evidence="16">
    <location>
        <begin position="966"/>
        <end position="1609"/>
    </location>
</feature>
<comment type="subcellular location">
    <subcellularLocation>
        <location evidence="1">Nucleus</location>
    </subcellularLocation>
</comment>
<dbReference type="PROSITE" id="PS50290">
    <property type="entry name" value="PI3_4_KINASE_3"/>
    <property type="match status" value="1"/>
</dbReference>
<keyword evidence="6" id="KW-0547">Nucleotide-binding</keyword>
<evidence type="ECO:0000256" key="1">
    <source>
        <dbReference type="ARBA" id="ARBA00004123"/>
    </source>
</evidence>
<dbReference type="InterPro" id="IPR011009">
    <property type="entry name" value="Kinase-like_dom_sf"/>
</dbReference>
<keyword evidence="10" id="KW-0234">DNA repair</keyword>
<dbReference type="EC" id="2.7.11.1" evidence="3"/>
<dbReference type="Gene3D" id="3.30.1010.10">
    <property type="entry name" value="Phosphatidylinositol 3-kinase Catalytic Subunit, Chain A, domain 4"/>
    <property type="match status" value="1"/>
</dbReference>
<feature type="region of interest" description="Disordered" evidence="14">
    <location>
        <begin position="922"/>
        <end position="946"/>
    </location>
</feature>
<feature type="compositionally biased region" description="Low complexity" evidence="14">
    <location>
        <begin position="1071"/>
        <end position="1082"/>
    </location>
</feature>
<evidence type="ECO:0000256" key="14">
    <source>
        <dbReference type="SAM" id="MobiDB-lite"/>
    </source>
</evidence>
<evidence type="ECO:0000256" key="6">
    <source>
        <dbReference type="ARBA" id="ARBA00022741"/>
    </source>
</evidence>
<dbReference type="InterPro" id="IPR016024">
    <property type="entry name" value="ARM-type_fold"/>
</dbReference>
<evidence type="ECO:0000256" key="9">
    <source>
        <dbReference type="ARBA" id="ARBA00022840"/>
    </source>
</evidence>
<evidence type="ECO:0000256" key="7">
    <source>
        <dbReference type="ARBA" id="ARBA00022763"/>
    </source>
</evidence>
<organism evidence="18 19">
    <name type="scientific">Coccomyxa subellipsoidea</name>
    <dbReference type="NCBI Taxonomy" id="248742"/>
    <lineage>
        <taxon>Eukaryota</taxon>
        <taxon>Viridiplantae</taxon>
        <taxon>Chlorophyta</taxon>
        <taxon>core chlorophytes</taxon>
        <taxon>Trebouxiophyceae</taxon>
        <taxon>Trebouxiophyceae incertae sedis</taxon>
        <taxon>Coccomyxaceae</taxon>
        <taxon>Coccomyxa</taxon>
    </lineage>
</organism>
<dbReference type="SMART" id="SM00146">
    <property type="entry name" value="PI3Kc"/>
    <property type="match status" value="1"/>
</dbReference>
<dbReference type="InterPro" id="IPR036940">
    <property type="entry name" value="PI3/4_kinase_cat_sf"/>
</dbReference>
<dbReference type="InterPro" id="IPR000403">
    <property type="entry name" value="PI3/4_kinase_cat_dom"/>
</dbReference>
<comment type="caution">
    <text evidence="18">The sequence shown here is derived from an EMBL/GenBank/DDBJ whole genome shotgun (WGS) entry which is preliminary data.</text>
</comment>
<evidence type="ECO:0000256" key="12">
    <source>
        <dbReference type="ARBA" id="ARBA00024420"/>
    </source>
</evidence>
<dbReference type="PANTHER" id="PTHR11139">
    <property type="entry name" value="ATAXIA TELANGIECTASIA MUTATED ATM -RELATED"/>
    <property type="match status" value="1"/>
</dbReference>
<dbReference type="EMBL" id="JALJOT010000005">
    <property type="protein sequence ID" value="KAK9914842.1"/>
    <property type="molecule type" value="Genomic_DNA"/>
</dbReference>
<keyword evidence="8" id="KW-0418">Kinase</keyword>
<feature type="compositionally biased region" description="Low complexity" evidence="14">
    <location>
        <begin position="922"/>
        <end position="937"/>
    </location>
</feature>
<protein>
    <recommendedName>
        <fullName evidence="12">Serine/threonine-protein kinase ATR</fullName>
        <ecNumber evidence="3">2.7.11.1</ecNumber>
    </recommendedName>
</protein>
<evidence type="ECO:0000313" key="19">
    <source>
        <dbReference type="Proteomes" id="UP001491310"/>
    </source>
</evidence>
<dbReference type="InterPro" id="IPR012993">
    <property type="entry name" value="UME"/>
</dbReference>
<dbReference type="InterPro" id="IPR014009">
    <property type="entry name" value="PIK_FAT"/>
</dbReference>
<feature type="domain" description="PI3K/PI4K catalytic" evidence="15">
    <location>
        <begin position="1715"/>
        <end position="2028"/>
    </location>
</feature>
<dbReference type="Pfam" id="PF23593">
    <property type="entry name" value="HEAT_ATR"/>
    <property type="match status" value="1"/>
</dbReference>
<dbReference type="InterPro" id="IPR050517">
    <property type="entry name" value="DDR_Repair_Kinase"/>
</dbReference>
<evidence type="ECO:0000259" key="16">
    <source>
        <dbReference type="PROSITE" id="PS51189"/>
    </source>
</evidence>
<dbReference type="PROSITE" id="PS51189">
    <property type="entry name" value="FAT"/>
    <property type="match status" value="1"/>
</dbReference>
<evidence type="ECO:0000256" key="13">
    <source>
        <dbReference type="SAM" id="Coils"/>
    </source>
</evidence>
<dbReference type="PROSITE" id="PS51190">
    <property type="entry name" value="FATC"/>
    <property type="match status" value="1"/>
</dbReference>
<dbReference type="Pfam" id="PF08064">
    <property type="entry name" value="UME"/>
    <property type="match status" value="1"/>
</dbReference>
<proteinExistence type="inferred from homology"/>
<dbReference type="InterPro" id="IPR056802">
    <property type="entry name" value="ATR-like_M-HEAT"/>
</dbReference>
<keyword evidence="11" id="KW-0539">Nucleus</keyword>
<dbReference type="Pfam" id="PF00454">
    <property type="entry name" value="PI3_PI4_kinase"/>
    <property type="match status" value="1"/>
</dbReference>
<evidence type="ECO:0000259" key="17">
    <source>
        <dbReference type="PROSITE" id="PS51190"/>
    </source>
</evidence>
<dbReference type="InterPro" id="IPR057564">
    <property type="entry name" value="HEAT_ATR"/>
</dbReference>
<keyword evidence="9" id="KW-0067">ATP-binding</keyword>
<dbReference type="Proteomes" id="UP001491310">
    <property type="component" value="Unassembled WGS sequence"/>
</dbReference>
<keyword evidence="5" id="KW-0808">Transferase</keyword>
<reference evidence="18 19" key="1">
    <citation type="journal article" date="2024" name="Nat. Commun.">
        <title>Phylogenomics reveals the evolutionary origins of lichenization in chlorophyte algae.</title>
        <authorList>
            <person name="Puginier C."/>
            <person name="Libourel C."/>
            <person name="Otte J."/>
            <person name="Skaloud P."/>
            <person name="Haon M."/>
            <person name="Grisel S."/>
            <person name="Petersen M."/>
            <person name="Berrin J.G."/>
            <person name="Delaux P.M."/>
            <person name="Dal Grande F."/>
            <person name="Keller J."/>
        </authorList>
    </citation>
    <scope>NUCLEOTIDE SEQUENCE [LARGE SCALE GENOMIC DNA]</scope>
    <source>
        <strain evidence="18 19">SAG 216-7</strain>
    </source>
</reference>